<proteinExistence type="predicted"/>
<dbReference type="RefSeq" id="WP_353948354.1">
    <property type="nucleotide sequence ID" value="NZ_CP159510.1"/>
</dbReference>
<feature type="domain" description="PepSY" evidence="2">
    <location>
        <begin position="105"/>
        <end position="161"/>
    </location>
</feature>
<dbReference type="EMBL" id="CP159510">
    <property type="protein sequence ID" value="XCJ17036.1"/>
    <property type="molecule type" value="Genomic_DNA"/>
</dbReference>
<dbReference type="AlphaFoldDB" id="A0AAU8IFF6"/>
<organism evidence="3">
    <name type="scientific">Sporolactobacillus sp. Y61</name>
    <dbReference type="NCBI Taxonomy" id="3160863"/>
    <lineage>
        <taxon>Bacteria</taxon>
        <taxon>Bacillati</taxon>
        <taxon>Bacillota</taxon>
        <taxon>Bacilli</taxon>
        <taxon>Bacillales</taxon>
        <taxon>Sporolactobacillaceae</taxon>
        <taxon>Sporolactobacillus</taxon>
    </lineage>
</organism>
<evidence type="ECO:0000313" key="3">
    <source>
        <dbReference type="EMBL" id="XCJ17036.1"/>
    </source>
</evidence>
<dbReference type="InterPro" id="IPR025711">
    <property type="entry name" value="PepSY"/>
</dbReference>
<reference evidence="3" key="1">
    <citation type="submission" date="2024-06" db="EMBL/GenBank/DDBJ databases">
        <authorList>
            <person name="Fan A."/>
            <person name="Zhang F.Y."/>
            <person name="Zhang L."/>
        </authorList>
    </citation>
    <scope>NUCLEOTIDE SEQUENCE</scope>
    <source>
        <strain evidence="3">Y61</strain>
    </source>
</reference>
<dbReference type="Pfam" id="PF03413">
    <property type="entry name" value="PepSY"/>
    <property type="match status" value="3"/>
</dbReference>
<evidence type="ECO:0000256" key="1">
    <source>
        <dbReference type="SAM" id="MobiDB-lite"/>
    </source>
</evidence>
<feature type="region of interest" description="Disordered" evidence="1">
    <location>
        <begin position="229"/>
        <end position="259"/>
    </location>
</feature>
<dbReference type="Gene3D" id="3.10.450.40">
    <property type="match status" value="3"/>
</dbReference>
<feature type="domain" description="PepSY" evidence="2">
    <location>
        <begin position="177"/>
        <end position="229"/>
    </location>
</feature>
<gene>
    <name evidence="3" type="ORF">ABNN70_00315</name>
</gene>
<evidence type="ECO:0000259" key="2">
    <source>
        <dbReference type="Pfam" id="PF03413"/>
    </source>
</evidence>
<accession>A0AAU8IFF6</accession>
<sequence>MKKKKAGWIAGLTLFTLVTAAGVALAMDYGERIPEDRIASAAVERYGGKILSVRLENQNGREVYLMALRHPRGEYQLTLDAETGSTVALKKTKNASSVAPAPETITEKQAGSIATKRTGGAILSVEKGELEGRAVYTVRTRSGSNTTELKIGAADGAIISEQALPAPEQKKEPKTVISEQEARTLALKKVKGTVIRSRLEENDDQYEYQVTIQSGKGTAEVYVHAYSGKTSISWNDDDADDETDESENEQDENETDEED</sequence>
<feature type="compositionally biased region" description="Acidic residues" evidence="1">
    <location>
        <begin position="235"/>
        <end position="259"/>
    </location>
</feature>
<protein>
    <submittedName>
        <fullName evidence="3">PepSY domain-containing protein</fullName>
    </submittedName>
</protein>
<name>A0AAU8IFF6_9BACL</name>
<feature type="domain" description="PepSY" evidence="2">
    <location>
        <begin position="32"/>
        <end position="85"/>
    </location>
</feature>